<dbReference type="EMBL" id="BK014919">
    <property type="protein sequence ID" value="DAD82478.1"/>
    <property type="molecule type" value="Genomic_DNA"/>
</dbReference>
<proteinExistence type="predicted"/>
<evidence type="ECO:0000313" key="1">
    <source>
        <dbReference type="EMBL" id="DAD82478.1"/>
    </source>
</evidence>
<name>A0A8S5MJU8_9CAUD</name>
<reference evidence="1" key="1">
    <citation type="journal article" date="2021" name="Proc. Natl. Acad. Sci. U.S.A.">
        <title>A Catalog of Tens of Thousands of Viruses from Human Metagenomes Reveals Hidden Associations with Chronic Diseases.</title>
        <authorList>
            <person name="Tisza M.J."/>
            <person name="Buck C.B."/>
        </authorList>
    </citation>
    <scope>NUCLEOTIDE SEQUENCE</scope>
    <source>
        <strain evidence="1">CtHMI2</strain>
    </source>
</reference>
<accession>A0A8S5MJU8</accession>
<organism evidence="1">
    <name type="scientific">Siphoviridae sp. ctHMI2</name>
    <dbReference type="NCBI Taxonomy" id="2826231"/>
    <lineage>
        <taxon>Viruses</taxon>
        <taxon>Duplodnaviria</taxon>
        <taxon>Heunggongvirae</taxon>
        <taxon>Uroviricota</taxon>
        <taxon>Caudoviricetes</taxon>
    </lineage>
</organism>
<protein>
    <submittedName>
        <fullName evidence="1">Uncharacterized protein</fullName>
    </submittedName>
</protein>
<sequence>MANKVKAPVVDNPELLDRIIGSMQNGLVDNLPWLDYAFGRAERLVKMNANQKRYYTPNVYSGKNEYMEVCPDAGIGNFCFFWVDDPQNISWEPGVDIGIKTAFSIIFWFDYRKIYNDASARNKEDLKRQILDVLNGGFLVRNGSYRINKVYELAENIYRGFSLDEIENQFLMHPFGGFRFEGELSISETCKL</sequence>